<evidence type="ECO:0000313" key="2">
    <source>
        <dbReference type="EMBL" id="KAF5309451.1"/>
    </source>
</evidence>
<keyword evidence="3" id="KW-1185">Reference proteome</keyword>
<comment type="caution">
    <text evidence="2">The sequence shown here is derived from an EMBL/GenBank/DDBJ whole genome shotgun (WGS) entry which is preliminary data.</text>
</comment>
<evidence type="ECO:0000313" key="3">
    <source>
        <dbReference type="Proteomes" id="UP000567179"/>
    </source>
</evidence>
<organism evidence="2 3">
    <name type="scientific">Psilocybe cf. subviscida</name>
    <dbReference type="NCBI Taxonomy" id="2480587"/>
    <lineage>
        <taxon>Eukaryota</taxon>
        <taxon>Fungi</taxon>
        <taxon>Dikarya</taxon>
        <taxon>Basidiomycota</taxon>
        <taxon>Agaricomycotina</taxon>
        <taxon>Agaricomycetes</taxon>
        <taxon>Agaricomycetidae</taxon>
        <taxon>Agaricales</taxon>
        <taxon>Agaricineae</taxon>
        <taxon>Strophariaceae</taxon>
        <taxon>Psilocybe</taxon>
    </lineage>
</organism>
<proteinExistence type="predicted"/>
<evidence type="ECO:0000256" key="1">
    <source>
        <dbReference type="SAM" id="MobiDB-lite"/>
    </source>
</evidence>
<reference evidence="2 3" key="1">
    <citation type="journal article" date="2020" name="ISME J.">
        <title>Uncovering the hidden diversity of litter-decomposition mechanisms in mushroom-forming fungi.</title>
        <authorList>
            <person name="Floudas D."/>
            <person name="Bentzer J."/>
            <person name="Ahren D."/>
            <person name="Johansson T."/>
            <person name="Persson P."/>
            <person name="Tunlid A."/>
        </authorList>
    </citation>
    <scope>NUCLEOTIDE SEQUENCE [LARGE SCALE GENOMIC DNA]</scope>
    <source>
        <strain evidence="2 3">CBS 101986</strain>
    </source>
</reference>
<protein>
    <submittedName>
        <fullName evidence="2">Uncharacterized protein</fullName>
    </submittedName>
</protein>
<dbReference type="AlphaFoldDB" id="A0A8H5ARP7"/>
<dbReference type="EMBL" id="JAACJJ010000059">
    <property type="protein sequence ID" value="KAF5309451.1"/>
    <property type="molecule type" value="Genomic_DNA"/>
</dbReference>
<dbReference type="Proteomes" id="UP000567179">
    <property type="component" value="Unassembled WGS sequence"/>
</dbReference>
<accession>A0A8H5ARP7</accession>
<sequence length="141" mass="15750">MFTQVCAIPIRVNRLEDSSHLESSAKNSFRRLYSLVFVSFHPLKKWTPRNPLDINSSEVSDEREVAVYPLPEPFSPRSLHFIKMSSLSSGDDPEYNAKPVAEGNDAVQSAESPDVEETPRVQVEAIDECEAAVIDLGTRSQ</sequence>
<feature type="region of interest" description="Disordered" evidence="1">
    <location>
        <begin position="88"/>
        <end position="120"/>
    </location>
</feature>
<gene>
    <name evidence="2" type="ORF">D9619_012472</name>
</gene>
<name>A0A8H5ARP7_9AGAR</name>